<dbReference type="Pfam" id="PF18962">
    <property type="entry name" value="Por_Secre_tail"/>
    <property type="match status" value="1"/>
</dbReference>
<accession>A0A1M6P946</accession>
<dbReference type="RefSeq" id="WP_083540874.1">
    <property type="nucleotide sequence ID" value="NZ_FNNS01000041.1"/>
</dbReference>
<name>A0A1M6P946_9FLAO</name>
<dbReference type="Proteomes" id="UP000184172">
    <property type="component" value="Unassembled WGS sequence"/>
</dbReference>
<feature type="chain" id="PRO_5009920002" evidence="2">
    <location>
        <begin position="23"/>
        <end position="785"/>
    </location>
</feature>
<dbReference type="EMBL" id="FQYV01000044">
    <property type="protein sequence ID" value="SHK04453.1"/>
    <property type="molecule type" value="Genomic_DNA"/>
</dbReference>
<feature type="domain" description="Secretion system C-terminal sorting" evidence="3">
    <location>
        <begin position="708"/>
        <end position="782"/>
    </location>
</feature>
<evidence type="ECO:0000313" key="4">
    <source>
        <dbReference type="EMBL" id="SHK04453.1"/>
    </source>
</evidence>
<dbReference type="InterPro" id="IPR026444">
    <property type="entry name" value="Secre_tail"/>
</dbReference>
<dbReference type="AlphaFoldDB" id="A0A1M6P946"/>
<sequence length="785" mass="85935">MKSITLLTLALFISALLWQSNAINYGVEQKIQLDYDAEEASNDGISATTSISERKVYQEEPIATNRAFDNLLVVQLYTLQNYNNGGSVHDSFGIHFDVNNDNNLTPVDAVKPMNFFENLGINYNGTYLSFESREMPQVNEVYSMYSAGYQSTQYVLKIIVDGLPHTSFYLDDNYANTSTLFENGTSAYSFTVSSSFPLSKATDRFSIRVNAAPSTYTFEDGTWTPENPSGVSTALDDIIVIDGTASLTADTEVKNISIQADATLEIHNVLNLTGNISNLGQLVFVSTATGNGELGTISETTSILGNATVQRYFSNNRSYRMVSSPVTTSTSIRANWQEAATNNTDNPAPGFGTHITGSITDQQNGFDGTVTGNPSMFTVNVGAQTFQAIANTDVNTLTAGDAFLLFVRGDRNIDLNDPNNNASSATVLRTTGSLATGTQSQNFTATDGDFVMFGNPYQSTVDVASVFSNSTNLHTQYYYVYDPTRATYGAYVTVDPSDGTNNFPGSTANQYLQPGQAAQVKVSGNATILFDESDKAPGNFTATNRNPILDNNMLTVQLFTTENYHNNGPGHDSFIIRFAEGYNNLLDATDAVKPMNFYENIAINHNGTYLSIAQREMPQASEVYQLFTSGYQYSEYTLKLTVDGLDSNMLFLDDHATGTRTLLETGDNIYSFKIDVNNPMSIDTARFSILSEQRLGVENSNFLSSILLYPNPIKGNTLYINAPKLNGEELMLSIIDLSGRKIYEETLDCNANTVTIPLNNKLASGVYLATVTHQGEAQTYRFIKE</sequence>
<evidence type="ECO:0000256" key="1">
    <source>
        <dbReference type="ARBA" id="ARBA00022729"/>
    </source>
</evidence>
<dbReference type="OrthoDB" id="1652165at2"/>
<protein>
    <submittedName>
        <fullName evidence="4">Por secretion system C-terminal sorting domain-containing protein</fullName>
    </submittedName>
</protein>
<evidence type="ECO:0000313" key="5">
    <source>
        <dbReference type="Proteomes" id="UP000184172"/>
    </source>
</evidence>
<proteinExistence type="predicted"/>
<keyword evidence="1 2" id="KW-0732">Signal</keyword>
<dbReference type="NCBIfam" id="TIGR04183">
    <property type="entry name" value="Por_Secre_tail"/>
    <property type="match status" value="1"/>
</dbReference>
<gene>
    <name evidence="4" type="ORF">SAMN04487908_1442</name>
</gene>
<dbReference type="STRING" id="797419.SAMN05216556_14112"/>
<keyword evidence="5" id="KW-1185">Reference proteome</keyword>
<feature type="signal peptide" evidence="2">
    <location>
        <begin position="1"/>
        <end position="22"/>
    </location>
</feature>
<evidence type="ECO:0000256" key="2">
    <source>
        <dbReference type="SAM" id="SignalP"/>
    </source>
</evidence>
<evidence type="ECO:0000259" key="3">
    <source>
        <dbReference type="Pfam" id="PF18962"/>
    </source>
</evidence>
<organism evidence="4 5">
    <name type="scientific">Aequorivita viscosa</name>
    <dbReference type="NCBI Taxonomy" id="797419"/>
    <lineage>
        <taxon>Bacteria</taxon>
        <taxon>Pseudomonadati</taxon>
        <taxon>Bacteroidota</taxon>
        <taxon>Flavobacteriia</taxon>
        <taxon>Flavobacteriales</taxon>
        <taxon>Flavobacteriaceae</taxon>
        <taxon>Aequorivita</taxon>
    </lineage>
</organism>
<reference evidence="5" key="1">
    <citation type="submission" date="2016-11" db="EMBL/GenBank/DDBJ databases">
        <authorList>
            <person name="Varghese N."/>
            <person name="Submissions S."/>
        </authorList>
    </citation>
    <scope>NUCLEOTIDE SEQUENCE [LARGE SCALE GENOMIC DNA]</scope>
    <source>
        <strain evidence="5">DSM 26349</strain>
    </source>
</reference>